<keyword evidence="1" id="KW-0472">Membrane</keyword>
<sequence>MGCNQMSNRVFPIFIALLLVLGIYLGWFLANRPSFSIPALLNVAGTGYSILAVIVLYEAVAQDEKLKGVIVSYVAPFLLWAQAVVPLGVTASWFLIRNLHHGNEISAFGFSFFAYSVLPLSFVDATVIFPRIAKLQPLDGRYRRFGLFLLLSGLGMQLFAGLAGL</sequence>
<proteinExistence type="predicted"/>
<keyword evidence="1" id="KW-1133">Transmembrane helix</keyword>
<dbReference type="EMBL" id="LUUL01000055">
    <property type="protein sequence ID" value="OAI28555.1"/>
    <property type="molecule type" value="Genomic_DNA"/>
</dbReference>
<comment type="caution">
    <text evidence="2">The sequence shown here is derived from an EMBL/GenBank/DDBJ whole genome shotgun (WGS) entry which is preliminary data.</text>
</comment>
<reference evidence="2 3" key="1">
    <citation type="submission" date="2016-03" db="EMBL/GenBank/DDBJ databases">
        <authorList>
            <person name="Heylen K."/>
            <person name="De Vos P."/>
            <person name="Vekeman B."/>
        </authorList>
    </citation>
    <scope>NUCLEOTIDE SEQUENCE [LARGE SCALE GENOMIC DNA]</scope>
    <source>
        <strain evidence="2 3">R-49807</strain>
    </source>
</reference>
<feature type="transmembrane region" description="Helical" evidence="1">
    <location>
        <begin position="12"/>
        <end position="30"/>
    </location>
</feature>
<evidence type="ECO:0000256" key="1">
    <source>
        <dbReference type="SAM" id="Phobius"/>
    </source>
</evidence>
<keyword evidence="3" id="KW-1185">Reference proteome</keyword>
<feature type="transmembrane region" description="Helical" evidence="1">
    <location>
        <begin position="36"/>
        <end position="57"/>
    </location>
</feature>
<evidence type="ECO:0000313" key="3">
    <source>
        <dbReference type="Proteomes" id="UP000077734"/>
    </source>
</evidence>
<feature type="transmembrane region" description="Helical" evidence="1">
    <location>
        <begin position="145"/>
        <end position="164"/>
    </location>
</feature>
<keyword evidence="1" id="KW-0812">Transmembrane</keyword>
<organism evidence="2 3">
    <name type="scientific">Methylomonas koyamae</name>
    <dbReference type="NCBI Taxonomy" id="702114"/>
    <lineage>
        <taxon>Bacteria</taxon>
        <taxon>Pseudomonadati</taxon>
        <taxon>Pseudomonadota</taxon>
        <taxon>Gammaproteobacteria</taxon>
        <taxon>Methylococcales</taxon>
        <taxon>Methylococcaceae</taxon>
        <taxon>Methylomonas</taxon>
    </lineage>
</organism>
<accession>A0AA91I6C3</accession>
<dbReference type="Proteomes" id="UP000077734">
    <property type="component" value="Unassembled WGS sequence"/>
</dbReference>
<dbReference type="AlphaFoldDB" id="A0AA91I6C3"/>
<evidence type="ECO:0000313" key="2">
    <source>
        <dbReference type="EMBL" id="OAI28555.1"/>
    </source>
</evidence>
<gene>
    <name evidence="2" type="ORF">A1356_06750</name>
</gene>
<feature type="transmembrane region" description="Helical" evidence="1">
    <location>
        <begin position="108"/>
        <end position="133"/>
    </location>
</feature>
<feature type="transmembrane region" description="Helical" evidence="1">
    <location>
        <begin position="69"/>
        <end position="96"/>
    </location>
</feature>
<name>A0AA91I6C3_9GAMM</name>
<protein>
    <submittedName>
        <fullName evidence="2">Uncharacterized protein</fullName>
    </submittedName>
</protein>